<dbReference type="InterPro" id="IPR000719">
    <property type="entry name" value="Prot_kinase_dom"/>
</dbReference>
<dbReference type="PROSITE" id="PS00108">
    <property type="entry name" value="PROTEIN_KINASE_ST"/>
    <property type="match status" value="1"/>
</dbReference>
<proteinExistence type="inferred from homology"/>
<keyword evidence="4" id="KW-0418">Kinase</keyword>
<evidence type="ECO:0000256" key="7">
    <source>
        <dbReference type="RuleBase" id="RU000304"/>
    </source>
</evidence>
<dbReference type="InterPro" id="IPR017441">
    <property type="entry name" value="Protein_kinase_ATP_BS"/>
</dbReference>
<sequence>MSITFLKKYRVIEKIGEGTFSEVLKCQNKTTGVFYAGKKLKRVYESINEITDSPEVIAMKKISRHPNILYMIEYHHDPLPGKLTLIFELMEMSLYDLIRNRKGLKITEQRVRLYIYQLLKGLDHLHKHGIFHRDIKPENILVKGVVVKLADLGSVRGIYSRPPYTEYISTRWYRSPECLLTTGYYGPKMDIWALGCVYYELLELKPLFPGTDEIDQIFKIHNVLGSPHPRLITRLRRQSRNFECAFPIKSGCGIASLVSTLSDYGKDLMKLMLTYDPDNRCSAKRLLEHRSFYELRFLPELINKPRRPVPSAPLTSSSFQQINNTNETKKKTKLSTINETKRSIIHRASPNLSSPAKKIPKHESLSSFSSKKLSIFSSKRI</sequence>
<evidence type="ECO:0000256" key="4">
    <source>
        <dbReference type="ARBA" id="ARBA00022777"/>
    </source>
</evidence>
<dbReference type="GO" id="GO:0004674">
    <property type="term" value="F:protein serine/threonine kinase activity"/>
    <property type="evidence" value="ECO:0007669"/>
    <property type="project" value="UniProtKB-KW"/>
</dbReference>
<feature type="binding site" evidence="6">
    <location>
        <position position="38"/>
    </location>
    <ligand>
        <name>ATP</name>
        <dbReference type="ChEBI" id="CHEBI:30616"/>
    </ligand>
</feature>
<feature type="compositionally biased region" description="Polar residues" evidence="8">
    <location>
        <begin position="313"/>
        <end position="322"/>
    </location>
</feature>
<keyword evidence="3 6" id="KW-0547">Nucleotide-binding</keyword>
<evidence type="ECO:0000256" key="8">
    <source>
        <dbReference type="SAM" id="MobiDB-lite"/>
    </source>
</evidence>
<dbReference type="GO" id="GO:0005524">
    <property type="term" value="F:ATP binding"/>
    <property type="evidence" value="ECO:0007669"/>
    <property type="project" value="UniProtKB-UniRule"/>
</dbReference>
<evidence type="ECO:0000313" key="11">
    <source>
        <dbReference type="Proteomes" id="UP000639338"/>
    </source>
</evidence>
<keyword evidence="2" id="KW-0808">Transferase</keyword>
<evidence type="ECO:0000256" key="5">
    <source>
        <dbReference type="ARBA" id="ARBA00022840"/>
    </source>
</evidence>
<dbReference type="PROSITE" id="PS00107">
    <property type="entry name" value="PROTEIN_KINASE_ATP"/>
    <property type="match status" value="1"/>
</dbReference>
<dbReference type="Gene3D" id="1.10.510.10">
    <property type="entry name" value="Transferase(Phosphotransferase) domain 1"/>
    <property type="match status" value="1"/>
</dbReference>
<feature type="domain" description="Protein kinase" evidence="9">
    <location>
        <begin position="9"/>
        <end position="292"/>
    </location>
</feature>
<evidence type="ECO:0000256" key="1">
    <source>
        <dbReference type="ARBA" id="ARBA00022527"/>
    </source>
</evidence>
<gene>
    <name evidence="10" type="ORF">HCN44_008556</name>
</gene>
<dbReference type="OrthoDB" id="2158884at2759"/>
<accession>A0A835CN50</accession>
<evidence type="ECO:0000259" key="9">
    <source>
        <dbReference type="PROSITE" id="PS50011"/>
    </source>
</evidence>
<name>A0A835CN50_APHGI</name>
<dbReference type="Pfam" id="PF00069">
    <property type="entry name" value="Pkinase"/>
    <property type="match status" value="1"/>
</dbReference>
<comment type="similarity">
    <text evidence="7">Belongs to the protein kinase superfamily.</text>
</comment>
<dbReference type="Proteomes" id="UP000639338">
    <property type="component" value="Unassembled WGS sequence"/>
</dbReference>
<dbReference type="PANTHER" id="PTHR24055">
    <property type="entry name" value="MITOGEN-ACTIVATED PROTEIN KINASE"/>
    <property type="match status" value="1"/>
</dbReference>
<dbReference type="InterPro" id="IPR050117">
    <property type="entry name" value="MAPK"/>
</dbReference>
<dbReference type="InterPro" id="IPR008271">
    <property type="entry name" value="Ser/Thr_kinase_AS"/>
</dbReference>
<evidence type="ECO:0000256" key="6">
    <source>
        <dbReference type="PROSITE-ProRule" id="PRU10141"/>
    </source>
</evidence>
<organism evidence="10 11">
    <name type="scientific">Aphidius gifuensis</name>
    <name type="common">Parasitoid wasp</name>
    <dbReference type="NCBI Taxonomy" id="684658"/>
    <lineage>
        <taxon>Eukaryota</taxon>
        <taxon>Metazoa</taxon>
        <taxon>Ecdysozoa</taxon>
        <taxon>Arthropoda</taxon>
        <taxon>Hexapoda</taxon>
        <taxon>Insecta</taxon>
        <taxon>Pterygota</taxon>
        <taxon>Neoptera</taxon>
        <taxon>Endopterygota</taxon>
        <taxon>Hymenoptera</taxon>
        <taxon>Apocrita</taxon>
        <taxon>Ichneumonoidea</taxon>
        <taxon>Braconidae</taxon>
        <taxon>Aphidiinae</taxon>
        <taxon>Aphidius</taxon>
    </lineage>
</organism>
<dbReference type="AlphaFoldDB" id="A0A835CN50"/>
<dbReference type="EMBL" id="JACMRX010000005">
    <property type="protein sequence ID" value="KAF7989882.1"/>
    <property type="molecule type" value="Genomic_DNA"/>
</dbReference>
<keyword evidence="11" id="KW-1185">Reference proteome</keyword>
<protein>
    <recommendedName>
        <fullName evidence="9">Protein kinase domain-containing protein</fullName>
    </recommendedName>
</protein>
<dbReference type="SMART" id="SM00220">
    <property type="entry name" value="S_TKc"/>
    <property type="match status" value="1"/>
</dbReference>
<dbReference type="Gene3D" id="3.30.200.20">
    <property type="entry name" value="Phosphorylase Kinase, domain 1"/>
    <property type="match status" value="1"/>
</dbReference>
<evidence type="ECO:0000256" key="3">
    <source>
        <dbReference type="ARBA" id="ARBA00022741"/>
    </source>
</evidence>
<reference evidence="10 11" key="1">
    <citation type="submission" date="2020-08" db="EMBL/GenBank/DDBJ databases">
        <title>Aphidius gifuensis genome sequencing and assembly.</title>
        <authorList>
            <person name="Du Z."/>
        </authorList>
    </citation>
    <scope>NUCLEOTIDE SEQUENCE [LARGE SCALE GENOMIC DNA]</scope>
    <source>
        <strain evidence="10">YNYX2018</strain>
        <tissue evidence="10">Adults</tissue>
    </source>
</reference>
<dbReference type="PROSITE" id="PS50011">
    <property type="entry name" value="PROTEIN_KINASE_DOM"/>
    <property type="match status" value="1"/>
</dbReference>
<evidence type="ECO:0000313" key="10">
    <source>
        <dbReference type="EMBL" id="KAF7989882.1"/>
    </source>
</evidence>
<dbReference type="FunFam" id="1.10.510.10:FF:000624">
    <property type="entry name" value="Mitogen-activated protein kinase"/>
    <property type="match status" value="1"/>
</dbReference>
<evidence type="ECO:0000256" key="2">
    <source>
        <dbReference type="ARBA" id="ARBA00022679"/>
    </source>
</evidence>
<keyword evidence="5 6" id="KW-0067">ATP-binding</keyword>
<keyword evidence="1 7" id="KW-0723">Serine/threonine-protein kinase</keyword>
<feature type="region of interest" description="Disordered" evidence="8">
    <location>
        <begin position="309"/>
        <end position="336"/>
    </location>
</feature>
<dbReference type="InterPro" id="IPR011009">
    <property type="entry name" value="Kinase-like_dom_sf"/>
</dbReference>
<comment type="caution">
    <text evidence="10">The sequence shown here is derived from an EMBL/GenBank/DDBJ whole genome shotgun (WGS) entry which is preliminary data.</text>
</comment>
<dbReference type="SUPFAM" id="SSF56112">
    <property type="entry name" value="Protein kinase-like (PK-like)"/>
    <property type="match status" value="1"/>
</dbReference>